<dbReference type="PANTHER" id="PTHR43737">
    <property type="entry name" value="BLL7424 PROTEIN"/>
    <property type="match status" value="1"/>
</dbReference>
<proteinExistence type="predicted"/>
<dbReference type="RefSeq" id="WP_145055711.1">
    <property type="nucleotide sequence ID" value="NZ_CP036433.1"/>
</dbReference>
<dbReference type="InterPro" id="IPR010869">
    <property type="entry name" value="DUF1501"/>
</dbReference>
<evidence type="ECO:0000313" key="1">
    <source>
        <dbReference type="EMBL" id="QDU96969.1"/>
    </source>
</evidence>
<protein>
    <recommendedName>
        <fullName evidence="3">DUF1501 domain-containing protein</fullName>
    </recommendedName>
</protein>
<evidence type="ECO:0000313" key="2">
    <source>
        <dbReference type="Proteomes" id="UP000317648"/>
    </source>
</evidence>
<dbReference type="AlphaFoldDB" id="A0A518DYP4"/>
<keyword evidence="2" id="KW-1185">Reference proteome</keyword>
<dbReference type="Pfam" id="PF07394">
    <property type="entry name" value="DUF1501"/>
    <property type="match status" value="1"/>
</dbReference>
<accession>A0A518DYP4</accession>
<dbReference type="PANTHER" id="PTHR43737:SF1">
    <property type="entry name" value="DUF1501 DOMAIN-CONTAINING PROTEIN"/>
    <property type="match status" value="1"/>
</dbReference>
<sequence length="429" mass="47230">MKRSSLCKPWEHQLTRRRWLAGAAGSAMGALALGGQIPPAIAAEVKKQNKQVLFVWLDGGMSQLESWDPKPNTEFGGPFRTIPTSVPGVHLSELLPNTAKQMHHLAVVRSLCTQDNAHSSGVERIQRGDPKNRGVVYPYFGSAVANLLPRNPSGMPPYVWIKPMSGGFKYQDAGFLGAKYGALAFGDGQPPENLLRHESVSEASMASRNAFRLAAERRYAAQHGESAAEANCFVYDMGLELMNRQELFDSSKVAPRDVERYGTHDLGRHMLLARRMLEAGVTFVKVNSYGWDTHGDNFNGSLSLVRKFDQPFAAIVEDLAASGMLDNVLVIAMSEFGRTPRINGHLGRDHWPEAWSVAMAGCGINRGLVVGHTDPTGTFVDSEPYDIGHMFHTWFNALGIDSQKHEYDNEGQPLPIANEECYPVKELLA</sequence>
<reference evidence="1 2" key="1">
    <citation type="submission" date="2019-02" db="EMBL/GenBank/DDBJ databases">
        <title>Deep-cultivation of Planctomycetes and their phenomic and genomic characterization uncovers novel biology.</title>
        <authorList>
            <person name="Wiegand S."/>
            <person name="Jogler M."/>
            <person name="Boedeker C."/>
            <person name="Pinto D."/>
            <person name="Vollmers J."/>
            <person name="Rivas-Marin E."/>
            <person name="Kohn T."/>
            <person name="Peeters S.H."/>
            <person name="Heuer A."/>
            <person name="Rast P."/>
            <person name="Oberbeckmann S."/>
            <person name="Bunk B."/>
            <person name="Jeske O."/>
            <person name="Meyerdierks A."/>
            <person name="Storesund J.E."/>
            <person name="Kallscheuer N."/>
            <person name="Luecker S."/>
            <person name="Lage O.M."/>
            <person name="Pohl T."/>
            <person name="Merkel B.J."/>
            <person name="Hornburger P."/>
            <person name="Mueller R.-W."/>
            <person name="Bruemmer F."/>
            <person name="Labrenz M."/>
            <person name="Spormann A.M."/>
            <person name="Op den Camp H."/>
            <person name="Overmann J."/>
            <person name="Amann R."/>
            <person name="Jetten M.S.M."/>
            <person name="Mascher T."/>
            <person name="Medema M.H."/>
            <person name="Devos D.P."/>
            <person name="Kaster A.-K."/>
            <person name="Ovreas L."/>
            <person name="Rohde M."/>
            <person name="Galperin M.Y."/>
            <person name="Jogler C."/>
        </authorList>
    </citation>
    <scope>NUCLEOTIDE SEQUENCE [LARGE SCALE GENOMIC DNA]</scope>
    <source>
        <strain evidence="1 2">Pla85_3_4</strain>
    </source>
</reference>
<evidence type="ECO:0008006" key="3">
    <source>
        <dbReference type="Google" id="ProtNLM"/>
    </source>
</evidence>
<dbReference type="EMBL" id="CP036433">
    <property type="protein sequence ID" value="QDU96969.1"/>
    <property type="molecule type" value="Genomic_DNA"/>
</dbReference>
<organism evidence="1 2">
    <name type="scientific">Lignipirellula cremea</name>
    <dbReference type="NCBI Taxonomy" id="2528010"/>
    <lineage>
        <taxon>Bacteria</taxon>
        <taxon>Pseudomonadati</taxon>
        <taxon>Planctomycetota</taxon>
        <taxon>Planctomycetia</taxon>
        <taxon>Pirellulales</taxon>
        <taxon>Pirellulaceae</taxon>
        <taxon>Lignipirellula</taxon>
    </lineage>
</organism>
<dbReference type="SUPFAM" id="SSF53649">
    <property type="entry name" value="Alkaline phosphatase-like"/>
    <property type="match status" value="1"/>
</dbReference>
<dbReference type="PROSITE" id="PS51318">
    <property type="entry name" value="TAT"/>
    <property type="match status" value="1"/>
</dbReference>
<name>A0A518DYP4_9BACT</name>
<gene>
    <name evidence="1" type="ORF">Pla8534_47940</name>
</gene>
<dbReference type="KEGG" id="lcre:Pla8534_47940"/>
<dbReference type="InterPro" id="IPR006311">
    <property type="entry name" value="TAT_signal"/>
</dbReference>
<dbReference type="Proteomes" id="UP000317648">
    <property type="component" value="Chromosome"/>
</dbReference>
<dbReference type="OrthoDB" id="127333at2"/>
<dbReference type="InterPro" id="IPR017850">
    <property type="entry name" value="Alkaline_phosphatase_core_sf"/>
</dbReference>